<dbReference type="AlphaFoldDB" id="A0A1I8JQH1"/>
<proteinExistence type="predicted"/>
<dbReference type="SMART" id="SM00389">
    <property type="entry name" value="HOX"/>
    <property type="match status" value="1"/>
</dbReference>
<dbReference type="InterPro" id="IPR001356">
    <property type="entry name" value="HD"/>
</dbReference>
<dbReference type="SUPFAM" id="SSF46689">
    <property type="entry name" value="Homeodomain-like"/>
    <property type="match status" value="1"/>
</dbReference>
<feature type="compositionally biased region" description="Polar residues" evidence="5">
    <location>
        <begin position="32"/>
        <end position="43"/>
    </location>
</feature>
<keyword evidence="2 4" id="KW-0371">Homeobox</keyword>
<keyword evidence="1 4" id="KW-0238">DNA-binding</keyword>
<evidence type="ECO:0000256" key="1">
    <source>
        <dbReference type="ARBA" id="ARBA00023125"/>
    </source>
</evidence>
<evidence type="ECO:0000256" key="5">
    <source>
        <dbReference type="SAM" id="MobiDB-lite"/>
    </source>
</evidence>
<reference evidence="8" key="1">
    <citation type="submission" date="2016-11" db="UniProtKB">
        <authorList>
            <consortium name="WormBaseParasite"/>
        </authorList>
    </citation>
    <scope>IDENTIFICATION</scope>
</reference>
<organism evidence="7 8">
    <name type="scientific">Macrostomum lignano</name>
    <dbReference type="NCBI Taxonomy" id="282301"/>
    <lineage>
        <taxon>Eukaryota</taxon>
        <taxon>Metazoa</taxon>
        <taxon>Spiralia</taxon>
        <taxon>Lophotrochozoa</taxon>
        <taxon>Platyhelminthes</taxon>
        <taxon>Rhabditophora</taxon>
        <taxon>Macrostomorpha</taxon>
        <taxon>Macrostomida</taxon>
        <taxon>Macrostomidae</taxon>
        <taxon>Macrostomum</taxon>
    </lineage>
</organism>
<dbReference type="GO" id="GO:0003677">
    <property type="term" value="F:DNA binding"/>
    <property type="evidence" value="ECO:0007669"/>
    <property type="project" value="UniProtKB-UniRule"/>
</dbReference>
<evidence type="ECO:0000256" key="2">
    <source>
        <dbReference type="ARBA" id="ARBA00023155"/>
    </source>
</evidence>
<feature type="domain" description="Homeobox" evidence="6">
    <location>
        <begin position="160"/>
        <end position="223"/>
    </location>
</feature>
<dbReference type="Proteomes" id="UP000095280">
    <property type="component" value="Unplaced"/>
</dbReference>
<dbReference type="PANTHER" id="PTHR11850">
    <property type="entry name" value="HOMEOBOX PROTEIN TRANSCRIPTION FACTORS"/>
    <property type="match status" value="1"/>
</dbReference>
<feature type="compositionally biased region" description="Basic and acidic residues" evidence="5">
    <location>
        <begin position="14"/>
        <end position="24"/>
    </location>
</feature>
<feature type="DNA-binding region" description="Homeobox" evidence="4">
    <location>
        <begin position="162"/>
        <end position="224"/>
    </location>
</feature>
<dbReference type="InterPro" id="IPR008422">
    <property type="entry name" value="KN_HD"/>
</dbReference>
<feature type="region of interest" description="Disordered" evidence="5">
    <location>
        <begin position="129"/>
        <end position="165"/>
    </location>
</feature>
<dbReference type="GO" id="GO:0005634">
    <property type="term" value="C:nucleus"/>
    <property type="evidence" value="ECO:0007669"/>
    <property type="project" value="UniProtKB-SubCell"/>
</dbReference>
<evidence type="ECO:0000313" key="8">
    <source>
        <dbReference type="WBParaSite" id="snap_masked-unitig_29372-processed-gene-0.0-mRNA-1"/>
    </source>
</evidence>
<keyword evidence="7" id="KW-1185">Reference proteome</keyword>
<protein>
    <submittedName>
        <fullName evidence="8">Homeobox domain-containing protein</fullName>
    </submittedName>
</protein>
<dbReference type="CDD" id="cd00086">
    <property type="entry name" value="homeodomain"/>
    <property type="match status" value="1"/>
</dbReference>
<dbReference type="Gene3D" id="1.10.10.60">
    <property type="entry name" value="Homeodomain-like"/>
    <property type="match status" value="1"/>
</dbReference>
<evidence type="ECO:0000259" key="6">
    <source>
        <dbReference type="PROSITE" id="PS50071"/>
    </source>
</evidence>
<keyword evidence="3 4" id="KW-0539">Nucleus</keyword>
<dbReference type="InterPro" id="IPR009057">
    <property type="entry name" value="Homeodomain-like_sf"/>
</dbReference>
<evidence type="ECO:0000256" key="4">
    <source>
        <dbReference type="PROSITE-ProRule" id="PRU00108"/>
    </source>
</evidence>
<accession>A0A1I8JQH1</accession>
<feature type="compositionally biased region" description="Low complexity" evidence="5">
    <location>
        <begin position="146"/>
        <end position="155"/>
    </location>
</feature>
<sequence length="268" mass="30152">PRIPNAMQPQSEVLEPKTPKESEASRPALTVPSHSDISAGSPSKSRRKRAAPSVASSSQQQHQQHQQHLHHRQMQSLFMSALPPPPPPMPMQQQTSAAVSQSLFSTPLRWSAAGDSSAPASTDIAELDEENDETAATDLSCDGRRQSQGQQQQQQLDWCSAKRGSRPNLPYSARRTLFHWLATNLHQPYPSEEQKESLARDTQLTKTTVNNWFINARRRYVKPLQEGSQRAGVRSLPAGRLERLRRRRYQPFPADRSSLVRRLSGTQR</sequence>
<feature type="region of interest" description="Disordered" evidence="5">
    <location>
        <begin position="1"/>
        <end position="101"/>
    </location>
</feature>
<dbReference type="GO" id="GO:0006355">
    <property type="term" value="P:regulation of DNA-templated transcription"/>
    <property type="evidence" value="ECO:0007669"/>
    <property type="project" value="InterPro"/>
</dbReference>
<dbReference type="PROSITE" id="PS50071">
    <property type="entry name" value="HOMEOBOX_2"/>
    <property type="match status" value="1"/>
</dbReference>
<evidence type="ECO:0000313" key="7">
    <source>
        <dbReference type="Proteomes" id="UP000095280"/>
    </source>
</evidence>
<name>A0A1I8JQH1_9PLAT</name>
<comment type="subcellular location">
    <subcellularLocation>
        <location evidence="4">Nucleus</location>
    </subcellularLocation>
</comment>
<dbReference type="InterPro" id="IPR050224">
    <property type="entry name" value="TALE_homeobox"/>
</dbReference>
<dbReference type="Pfam" id="PF05920">
    <property type="entry name" value="Homeobox_KN"/>
    <property type="match status" value="1"/>
</dbReference>
<dbReference type="WBParaSite" id="snap_masked-unitig_29372-processed-gene-0.0-mRNA-1">
    <property type="protein sequence ID" value="snap_masked-unitig_29372-processed-gene-0.0-mRNA-1"/>
    <property type="gene ID" value="snap_masked-unitig_29372-processed-gene-0.0"/>
</dbReference>
<evidence type="ECO:0000256" key="3">
    <source>
        <dbReference type="ARBA" id="ARBA00023242"/>
    </source>
</evidence>